<accession>A0A3G5A1K9</accession>
<gene>
    <name evidence="2" type="ORF">Harvfovirus15_26</name>
</gene>
<evidence type="ECO:0000256" key="1">
    <source>
        <dbReference type="SAM" id="Phobius"/>
    </source>
</evidence>
<dbReference type="EMBL" id="MK072257">
    <property type="protein sequence ID" value="AYV81082.1"/>
    <property type="molecule type" value="Genomic_DNA"/>
</dbReference>
<keyword evidence="1" id="KW-0812">Transmembrane</keyword>
<evidence type="ECO:0000313" key="2">
    <source>
        <dbReference type="EMBL" id="AYV81082.1"/>
    </source>
</evidence>
<proteinExistence type="predicted"/>
<reference evidence="2" key="1">
    <citation type="submission" date="2018-10" db="EMBL/GenBank/DDBJ databases">
        <title>Hidden diversity of soil giant viruses.</title>
        <authorList>
            <person name="Schulz F."/>
            <person name="Alteio L."/>
            <person name="Goudeau D."/>
            <person name="Ryan E.M."/>
            <person name="Malmstrom R.R."/>
            <person name="Blanchard J."/>
            <person name="Woyke T."/>
        </authorList>
    </citation>
    <scope>NUCLEOTIDE SEQUENCE</scope>
    <source>
        <strain evidence="2">HAV1</strain>
    </source>
</reference>
<feature type="transmembrane region" description="Helical" evidence="1">
    <location>
        <begin position="173"/>
        <end position="190"/>
    </location>
</feature>
<organism evidence="2">
    <name type="scientific">Harvfovirus sp</name>
    <dbReference type="NCBI Taxonomy" id="2487768"/>
    <lineage>
        <taxon>Viruses</taxon>
        <taxon>Varidnaviria</taxon>
        <taxon>Bamfordvirae</taxon>
        <taxon>Nucleocytoviricota</taxon>
        <taxon>Megaviricetes</taxon>
        <taxon>Imitervirales</taxon>
        <taxon>Mimiviridae</taxon>
        <taxon>Klosneuvirinae</taxon>
    </lineage>
</organism>
<protein>
    <submittedName>
        <fullName evidence="2">Uncharacterized protein</fullName>
    </submittedName>
</protein>
<sequence>MNSVKNYVAVKYQHISIPMKVPQYGLLKHHGIVIQTHENPMEAKIIHFNKKSNVNVITLKEFIGKHSYLFVYNHPETELNNELLIQENINNAMISGIVWSFKFNCEDFTTWILLKEKNTYINQKKINIFKLMFFINLEIIFPNWIDINKRFTICDENPKTIYRVKELRKLTKIQTVIIVIACCFIGLYYWTHVSAMIVLAIIFGSLGALSIIDSCFGFSRIWQKCKCCEVAEPH</sequence>
<feature type="transmembrane region" description="Helical" evidence="1">
    <location>
        <begin position="196"/>
        <end position="216"/>
    </location>
</feature>
<keyword evidence="1" id="KW-1133">Transmembrane helix</keyword>
<keyword evidence="1" id="KW-0472">Membrane</keyword>
<name>A0A3G5A1K9_9VIRU</name>